<dbReference type="InterPro" id="IPR000477">
    <property type="entry name" value="RT_dom"/>
</dbReference>
<comment type="caution">
    <text evidence="2">The sequence shown here is derived from an EMBL/GenBank/DDBJ whole genome shotgun (WGS) entry which is preliminary data.</text>
</comment>
<reference evidence="2" key="2">
    <citation type="journal article" date="2024" name="Plant">
        <title>Genomic evolution and insights into agronomic trait innovations of Sesamum species.</title>
        <authorList>
            <person name="Miao H."/>
            <person name="Wang L."/>
            <person name="Qu L."/>
            <person name="Liu H."/>
            <person name="Sun Y."/>
            <person name="Le M."/>
            <person name="Wang Q."/>
            <person name="Wei S."/>
            <person name="Zheng Y."/>
            <person name="Lin W."/>
            <person name="Duan Y."/>
            <person name="Cao H."/>
            <person name="Xiong S."/>
            <person name="Wang X."/>
            <person name="Wei L."/>
            <person name="Li C."/>
            <person name="Ma Q."/>
            <person name="Ju M."/>
            <person name="Zhao R."/>
            <person name="Li G."/>
            <person name="Mu C."/>
            <person name="Tian Q."/>
            <person name="Mei H."/>
            <person name="Zhang T."/>
            <person name="Gao T."/>
            <person name="Zhang H."/>
        </authorList>
    </citation>
    <scope>NUCLEOTIDE SEQUENCE</scope>
    <source>
        <strain evidence="2">G02</strain>
    </source>
</reference>
<proteinExistence type="predicted"/>
<dbReference type="PANTHER" id="PTHR46890:SF48">
    <property type="entry name" value="RNA-DIRECTED DNA POLYMERASE"/>
    <property type="match status" value="1"/>
</dbReference>
<evidence type="ECO:0000313" key="2">
    <source>
        <dbReference type="EMBL" id="KAL0340392.1"/>
    </source>
</evidence>
<dbReference type="AlphaFoldDB" id="A0AAW2NBY6"/>
<dbReference type="Pfam" id="PF00078">
    <property type="entry name" value="RVT_1"/>
    <property type="match status" value="1"/>
</dbReference>
<protein>
    <recommendedName>
        <fullName evidence="1">Reverse transcriptase domain-containing protein</fullName>
    </recommendedName>
</protein>
<name>A0AAW2NBY6_SESRA</name>
<dbReference type="InterPro" id="IPR052343">
    <property type="entry name" value="Retrotransposon-Effector_Assoc"/>
</dbReference>
<reference evidence="2" key="1">
    <citation type="submission" date="2020-06" db="EMBL/GenBank/DDBJ databases">
        <authorList>
            <person name="Li T."/>
            <person name="Hu X."/>
            <person name="Zhang T."/>
            <person name="Song X."/>
            <person name="Zhang H."/>
            <person name="Dai N."/>
            <person name="Sheng W."/>
            <person name="Hou X."/>
            <person name="Wei L."/>
        </authorList>
    </citation>
    <scope>NUCLEOTIDE SEQUENCE</scope>
    <source>
        <strain evidence="2">G02</strain>
        <tissue evidence="2">Leaf</tissue>
    </source>
</reference>
<evidence type="ECO:0000259" key="1">
    <source>
        <dbReference type="PROSITE" id="PS50878"/>
    </source>
</evidence>
<dbReference type="PANTHER" id="PTHR46890">
    <property type="entry name" value="NON-LTR RETROLELEMENT REVERSE TRANSCRIPTASE-LIKE PROTEIN-RELATED"/>
    <property type="match status" value="1"/>
</dbReference>
<dbReference type="PROSITE" id="PS50878">
    <property type="entry name" value="RT_POL"/>
    <property type="match status" value="1"/>
</dbReference>
<feature type="domain" description="Reverse transcriptase" evidence="1">
    <location>
        <begin position="1"/>
        <end position="174"/>
    </location>
</feature>
<organism evidence="2">
    <name type="scientific">Sesamum radiatum</name>
    <name type="common">Black benniseed</name>
    <dbReference type="NCBI Taxonomy" id="300843"/>
    <lineage>
        <taxon>Eukaryota</taxon>
        <taxon>Viridiplantae</taxon>
        <taxon>Streptophyta</taxon>
        <taxon>Embryophyta</taxon>
        <taxon>Tracheophyta</taxon>
        <taxon>Spermatophyta</taxon>
        <taxon>Magnoliopsida</taxon>
        <taxon>eudicotyledons</taxon>
        <taxon>Gunneridae</taxon>
        <taxon>Pentapetalae</taxon>
        <taxon>asterids</taxon>
        <taxon>lamiids</taxon>
        <taxon>Lamiales</taxon>
        <taxon>Pedaliaceae</taxon>
        <taxon>Sesamum</taxon>
    </lineage>
</organism>
<dbReference type="EMBL" id="JACGWJ010000020">
    <property type="protein sequence ID" value="KAL0340392.1"/>
    <property type="molecule type" value="Genomic_DNA"/>
</dbReference>
<sequence>MAFVLGRLITDNVLVAYEIDHYLAHKYGGSVGHAALKLDLSKAYDRVEWTFLERVLAKLGFHPHFISLVLTCVYTMSYSIMLSGQIFGYSHPERGLRQGDPLSLYLFLFYAKALSHLISTAEANEELRGVVVSRHGPRVSHLLFADDTLIFCQETNEALQSVGGCWNCLRRRRA</sequence>
<gene>
    <name evidence="2" type="ORF">Sradi_4556000</name>
</gene>
<accession>A0AAW2NBY6</accession>